<comment type="caution">
    <text evidence="1">The sequence shown here is derived from an EMBL/GenBank/DDBJ whole genome shotgun (WGS) entry which is preliminary data.</text>
</comment>
<dbReference type="RefSeq" id="WP_237608177.1">
    <property type="nucleotide sequence ID" value="NZ_JAIRBB010000005.1"/>
</dbReference>
<proteinExistence type="predicted"/>
<evidence type="ECO:0000313" key="2">
    <source>
        <dbReference type="Proteomes" id="UP001139462"/>
    </source>
</evidence>
<dbReference type="Proteomes" id="UP001139462">
    <property type="component" value="Unassembled WGS sequence"/>
</dbReference>
<evidence type="ECO:0000313" key="1">
    <source>
        <dbReference type="EMBL" id="MCG2431024.1"/>
    </source>
</evidence>
<gene>
    <name evidence="1" type="ORF">K8344_07820</name>
</gene>
<keyword evidence="2" id="KW-1185">Reference proteome</keyword>
<accession>A0A9X1U3P8</accession>
<protein>
    <submittedName>
        <fullName evidence="1">Uncharacterized protein</fullName>
    </submittedName>
</protein>
<dbReference type="EMBL" id="JAIRBB010000005">
    <property type="protein sequence ID" value="MCG2431024.1"/>
    <property type="molecule type" value="Genomic_DNA"/>
</dbReference>
<reference evidence="1" key="1">
    <citation type="submission" date="2021-09" db="EMBL/GenBank/DDBJ databases">
        <title>Genome of Aequorivita sp. strain F64183.</title>
        <authorList>
            <person name="Wang Y."/>
        </authorList>
    </citation>
    <scope>NUCLEOTIDE SEQUENCE</scope>
    <source>
        <strain evidence="1">F64183</strain>
    </source>
</reference>
<sequence length="220" mass="26096">MKNSILKYSIFLLLLSSCRIIYPDIKYEPIKFGSYYFPTYDEVQFEEKQKESGEINPWIYTGPNDSLSEFTNQWYSKHLNSLGEPILYTKTNKQKKIIRFTHLGTWSNPYSYRLEKKDKVIKITYNKTKGLGGYKAGRRIKHKTKKVALEKWEEIIEKVENIDFWSIETHDPNMVLDGEEWILEILIDDRYHFISRNSPDVYDGKEYAELCTLIANSFSE</sequence>
<dbReference type="AlphaFoldDB" id="A0A9X1U3P8"/>
<dbReference type="PROSITE" id="PS51257">
    <property type="entry name" value="PROKAR_LIPOPROTEIN"/>
    <property type="match status" value="1"/>
</dbReference>
<organism evidence="1 2">
    <name type="scientific">Aequorivita xiaoshiensis</name>
    <dbReference type="NCBI Taxonomy" id="2874476"/>
    <lineage>
        <taxon>Bacteria</taxon>
        <taxon>Pseudomonadati</taxon>
        <taxon>Bacteroidota</taxon>
        <taxon>Flavobacteriia</taxon>
        <taxon>Flavobacteriales</taxon>
        <taxon>Flavobacteriaceae</taxon>
        <taxon>Aequorivita</taxon>
    </lineage>
</organism>
<name>A0A9X1U3P8_9FLAO</name>